<feature type="domain" description="Phosphoribosyltransferase" evidence="7">
    <location>
        <begin position="65"/>
        <end position="162"/>
    </location>
</feature>
<evidence type="ECO:0000313" key="8">
    <source>
        <dbReference type="EMBL" id="MDC0748599.1"/>
    </source>
</evidence>
<feature type="binding site" description="in other chain" evidence="6">
    <location>
        <position position="99"/>
    </location>
    <ligand>
        <name>5-phospho-alpha-D-ribose 1-diphosphate</name>
        <dbReference type="ChEBI" id="CHEBI:58017"/>
        <note>ligand shared between dimeric partners</note>
    </ligand>
</feature>
<dbReference type="InterPro" id="IPR023031">
    <property type="entry name" value="OPRT"/>
</dbReference>
<feature type="binding site" evidence="6">
    <location>
        <position position="102"/>
    </location>
    <ligand>
        <name>5-phospho-alpha-D-ribose 1-diphosphate</name>
        <dbReference type="ChEBI" id="CHEBI:58017"/>
        <note>ligand shared between dimeric partners</note>
    </ligand>
</feature>
<keyword evidence="3 6" id="KW-0328">Glycosyltransferase</keyword>
<evidence type="ECO:0000256" key="4">
    <source>
        <dbReference type="ARBA" id="ARBA00022679"/>
    </source>
</evidence>
<comment type="cofactor">
    <cofactor evidence="6">
        <name>Mg(2+)</name>
        <dbReference type="ChEBI" id="CHEBI:18420"/>
    </cofactor>
</comment>
<comment type="pathway">
    <text evidence="1 6">Pyrimidine metabolism; UMP biosynthesis via de novo pathway; UMP from orotate: step 1/2.</text>
</comment>
<dbReference type="NCBIfam" id="TIGR00336">
    <property type="entry name" value="pyrE"/>
    <property type="match status" value="1"/>
</dbReference>
<keyword evidence="5 6" id="KW-0665">Pyrimidine biosynthesis</keyword>
<dbReference type="InterPro" id="IPR000836">
    <property type="entry name" value="PRTase_dom"/>
</dbReference>
<feature type="binding site" evidence="6">
    <location>
        <position position="130"/>
    </location>
    <ligand>
        <name>orotate</name>
        <dbReference type="ChEBI" id="CHEBI:30839"/>
    </ligand>
</feature>
<dbReference type="EC" id="2.4.2.10" evidence="2 6"/>
<comment type="function">
    <text evidence="6">Catalyzes the transfer of a ribosyl phosphate group from 5-phosphoribose 1-diphosphate to orotate, leading to the formation of orotidine monophosphate (OMP).</text>
</comment>
<dbReference type="SUPFAM" id="SSF53271">
    <property type="entry name" value="PRTase-like"/>
    <property type="match status" value="1"/>
</dbReference>
<dbReference type="InterPro" id="IPR004467">
    <property type="entry name" value="Or_phspho_trans_dom"/>
</dbReference>
<dbReference type="Proteomes" id="UP001221411">
    <property type="component" value="Unassembled WGS sequence"/>
</dbReference>
<evidence type="ECO:0000256" key="1">
    <source>
        <dbReference type="ARBA" id="ARBA00004889"/>
    </source>
</evidence>
<feature type="binding site" description="in other chain" evidence="6">
    <location>
        <begin position="126"/>
        <end position="134"/>
    </location>
    <ligand>
        <name>5-phospho-alpha-D-ribose 1-diphosphate</name>
        <dbReference type="ChEBI" id="CHEBI:58017"/>
        <note>ligand shared between dimeric partners</note>
    </ligand>
</feature>
<organism evidence="8 9">
    <name type="scientific">Polyangium mundeleinium</name>
    <dbReference type="NCBI Taxonomy" id="2995306"/>
    <lineage>
        <taxon>Bacteria</taxon>
        <taxon>Pseudomonadati</taxon>
        <taxon>Myxococcota</taxon>
        <taxon>Polyangia</taxon>
        <taxon>Polyangiales</taxon>
        <taxon>Polyangiaceae</taxon>
        <taxon>Polyangium</taxon>
    </lineage>
</organism>
<dbReference type="Pfam" id="PF00156">
    <property type="entry name" value="Pribosyltran"/>
    <property type="match status" value="1"/>
</dbReference>
<dbReference type="HAMAP" id="MF_01208">
    <property type="entry name" value="PyrE"/>
    <property type="match status" value="1"/>
</dbReference>
<comment type="caution">
    <text evidence="6">Lacks conserved residue(s) required for the propagation of feature annotation.</text>
</comment>
<proteinExistence type="inferred from homology"/>
<evidence type="ECO:0000259" key="7">
    <source>
        <dbReference type="Pfam" id="PF00156"/>
    </source>
</evidence>
<reference evidence="8 9" key="1">
    <citation type="submission" date="2022-11" db="EMBL/GenBank/DDBJ databases">
        <title>Minimal conservation of predation-associated metabolite biosynthetic gene clusters underscores biosynthetic potential of Myxococcota including descriptions for ten novel species: Archangium lansinium sp. nov., Myxococcus landrumus sp. nov., Nannocystis bai.</title>
        <authorList>
            <person name="Ahearne A."/>
            <person name="Stevens C."/>
            <person name="Dowd S."/>
        </authorList>
    </citation>
    <scope>NUCLEOTIDE SEQUENCE [LARGE SCALE GENOMIC DNA]</scope>
    <source>
        <strain evidence="8 9">RJM3</strain>
    </source>
</reference>
<dbReference type="PANTHER" id="PTHR19278:SF9">
    <property type="entry name" value="URIDINE 5'-MONOPHOSPHATE SYNTHASE"/>
    <property type="match status" value="1"/>
</dbReference>
<dbReference type="CDD" id="cd06223">
    <property type="entry name" value="PRTases_typeI"/>
    <property type="match status" value="1"/>
</dbReference>
<sequence length="186" mass="19850">MSKTERERLVELLRERSFERKRVVLASGRESDFFIDCKQTALTAEGHFLLGALMFDALDGLPRCDAVAGVELGGCPLASAVSLTSFVRGRPLPALYVRKEAKDHGSKRLIEGDRALVPGMSVVMLEDVITTGGSTLKAVDKITAAGARVVGVVAIVDRLEGGAEAIRAAGLPVVSICTRRDFIPDA</sequence>
<comment type="subunit">
    <text evidence="6">Homodimer.</text>
</comment>
<evidence type="ECO:0000256" key="2">
    <source>
        <dbReference type="ARBA" id="ARBA00011971"/>
    </source>
</evidence>
<comment type="catalytic activity">
    <reaction evidence="6">
        <text>orotidine 5'-phosphate + diphosphate = orotate + 5-phospho-alpha-D-ribose 1-diphosphate</text>
        <dbReference type="Rhea" id="RHEA:10380"/>
        <dbReference type="ChEBI" id="CHEBI:30839"/>
        <dbReference type="ChEBI" id="CHEBI:33019"/>
        <dbReference type="ChEBI" id="CHEBI:57538"/>
        <dbReference type="ChEBI" id="CHEBI:58017"/>
        <dbReference type="EC" id="2.4.2.10"/>
    </reaction>
</comment>
<evidence type="ECO:0000256" key="3">
    <source>
        <dbReference type="ARBA" id="ARBA00022676"/>
    </source>
</evidence>
<keyword evidence="9" id="KW-1185">Reference proteome</keyword>
<evidence type="ECO:0000256" key="6">
    <source>
        <dbReference type="HAMAP-Rule" id="MF_01208"/>
    </source>
</evidence>
<accession>A0ABT5F4P4</accession>
<feature type="binding site" evidence="6">
    <location>
        <position position="158"/>
    </location>
    <ligand>
        <name>orotate</name>
        <dbReference type="ChEBI" id="CHEBI:30839"/>
    </ligand>
</feature>
<dbReference type="InterPro" id="IPR029057">
    <property type="entry name" value="PRTase-like"/>
</dbReference>
<feature type="binding site" evidence="6">
    <location>
        <position position="104"/>
    </location>
    <ligand>
        <name>5-phospho-alpha-D-ribose 1-diphosphate</name>
        <dbReference type="ChEBI" id="CHEBI:58017"/>
        <note>ligand shared between dimeric partners</note>
    </ligand>
</feature>
<feature type="binding site" evidence="6">
    <location>
        <position position="98"/>
    </location>
    <ligand>
        <name>5-phospho-alpha-D-ribose 1-diphosphate</name>
        <dbReference type="ChEBI" id="CHEBI:58017"/>
        <note>ligand shared between dimeric partners</note>
    </ligand>
</feature>
<protein>
    <recommendedName>
        <fullName evidence="2 6">Orotate phosphoribosyltransferase</fullName>
        <shortName evidence="6">OPRT</shortName>
        <shortName evidence="6">OPRTase</shortName>
        <ecNumber evidence="2 6">2.4.2.10</ecNumber>
    </recommendedName>
</protein>
<evidence type="ECO:0000256" key="5">
    <source>
        <dbReference type="ARBA" id="ARBA00022975"/>
    </source>
</evidence>
<dbReference type="EMBL" id="JAQNDO010000001">
    <property type="protein sequence ID" value="MDC0748599.1"/>
    <property type="molecule type" value="Genomic_DNA"/>
</dbReference>
<comment type="similarity">
    <text evidence="6">Belongs to the purine/pyrimidine phosphoribosyltransferase family. PyrE subfamily.</text>
</comment>
<gene>
    <name evidence="6 8" type="primary">pyrE</name>
    <name evidence="8" type="ORF">POL67_45145</name>
</gene>
<keyword evidence="4 6" id="KW-0808">Transferase</keyword>
<dbReference type="Gene3D" id="3.40.50.2020">
    <property type="match status" value="1"/>
</dbReference>
<dbReference type="GO" id="GO:0004588">
    <property type="term" value="F:orotate phosphoribosyltransferase activity"/>
    <property type="evidence" value="ECO:0007669"/>
    <property type="project" value="UniProtKB-EC"/>
</dbReference>
<dbReference type="RefSeq" id="WP_271927595.1">
    <property type="nucleotide sequence ID" value="NZ_JAQNDO010000001.1"/>
</dbReference>
<dbReference type="PANTHER" id="PTHR19278">
    <property type="entry name" value="OROTATE PHOSPHORIBOSYLTRANSFERASE"/>
    <property type="match status" value="1"/>
</dbReference>
<keyword evidence="6" id="KW-0460">Magnesium</keyword>
<name>A0ABT5F4P4_9BACT</name>
<comment type="caution">
    <text evidence="8">The sequence shown here is derived from an EMBL/GenBank/DDBJ whole genome shotgun (WGS) entry which is preliminary data.</text>
</comment>
<evidence type="ECO:0000313" key="9">
    <source>
        <dbReference type="Proteomes" id="UP001221411"/>
    </source>
</evidence>